<dbReference type="PANTHER" id="PTHR32018">
    <property type="entry name" value="RHAMNOGALACTURONATE LYASE FAMILY PROTEIN"/>
    <property type="match status" value="1"/>
</dbReference>
<dbReference type="SUPFAM" id="SSF49785">
    <property type="entry name" value="Galactose-binding domain-like"/>
    <property type="match status" value="1"/>
</dbReference>
<reference evidence="2 3" key="1">
    <citation type="submission" date="2019-12" db="EMBL/GenBank/DDBJ databases">
        <authorList>
            <person name="Jiao W.-B."/>
            <person name="Schneeberger K."/>
        </authorList>
    </citation>
    <scope>NUCLEOTIDE SEQUENCE [LARGE SCALE GENOMIC DNA]</scope>
    <source>
        <strain evidence="3">cv. C24</strain>
    </source>
</reference>
<name>A0A5S9WPR0_ARATH</name>
<dbReference type="Pfam" id="PF14683">
    <property type="entry name" value="CBM-like"/>
    <property type="match status" value="1"/>
</dbReference>
<sequence length="199" mass="22922">MNVKILKAKLISKKKITSLIICSFLLFLLPIAFSRPIRNLDGPSGRAPTVQQIRNKHGTREVIVDNGIISVSFSSPQGLITGIKYKGVNNVLHPHQRAREYFVPEPYKNTMNPLYLNHTDKFRQYGLWQRYTELYPNHDLIYTIGVSNYSKDWFYAQVTRKIGDSTYTPTTWQIVFHLPYVNMRGSYTLQLAFSLGCMG</sequence>
<evidence type="ECO:0000313" key="2">
    <source>
        <dbReference type="EMBL" id="CAA0316301.1"/>
    </source>
</evidence>
<dbReference type="ExpressionAtlas" id="A0A5S9WPR0">
    <property type="expression patterns" value="differential"/>
</dbReference>
<dbReference type="InterPro" id="IPR051850">
    <property type="entry name" value="Polysacch_Lyase_4"/>
</dbReference>
<dbReference type="EMBL" id="CACSHJ010000087">
    <property type="protein sequence ID" value="CAA0316301.1"/>
    <property type="molecule type" value="Genomic_DNA"/>
</dbReference>
<dbReference type="InterPro" id="IPR029411">
    <property type="entry name" value="RG-lyase_III"/>
</dbReference>
<proteinExistence type="predicted"/>
<protein>
    <recommendedName>
        <fullName evidence="1">Rhamnogalacturonan lyase domain-containing protein</fullName>
    </recommendedName>
</protein>
<dbReference type="PANTHER" id="PTHR32018:SF13">
    <property type="entry name" value="RHAMNOGALACTURONAN ENDOLYASE"/>
    <property type="match status" value="1"/>
</dbReference>
<gene>
    <name evidence="2" type="ORF">C24_LOCUS5412</name>
</gene>
<organism evidence="2 3">
    <name type="scientific">Arabidopsis thaliana</name>
    <name type="common">Mouse-ear cress</name>
    <dbReference type="NCBI Taxonomy" id="3702"/>
    <lineage>
        <taxon>Eukaryota</taxon>
        <taxon>Viridiplantae</taxon>
        <taxon>Streptophyta</taxon>
        <taxon>Embryophyta</taxon>
        <taxon>Tracheophyta</taxon>
        <taxon>Spermatophyta</taxon>
        <taxon>Magnoliopsida</taxon>
        <taxon>eudicotyledons</taxon>
        <taxon>Gunneridae</taxon>
        <taxon>Pentapetalae</taxon>
        <taxon>rosids</taxon>
        <taxon>malvids</taxon>
        <taxon>Brassicales</taxon>
        <taxon>Brassicaceae</taxon>
        <taxon>Camelineae</taxon>
        <taxon>Arabidopsis</taxon>
    </lineage>
</organism>
<evidence type="ECO:0000313" key="3">
    <source>
        <dbReference type="Proteomes" id="UP000434276"/>
    </source>
</evidence>
<feature type="domain" description="Rhamnogalacturonan lyase" evidence="1">
    <location>
        <begin position="95"/>
        <end position="195"/>
    </location>
</feature>
<dbReference type="InterPro" id="IPR008979">
    <property type="entry name" value="Galactose-bd-like_sf"/>
</dbReference>
<accession>A0A5S9WPR0</accession>
<dbReference type="AlphaFoldDB" id="A0A5S9WPR0"/>
<dbReference type="Proteomes" id="UP000434276">
    <property type="component" value="Unassembled WGS sequence"/>
</dbReference>
<dbReference type="OrthoDB" id="2130367at2759"/>
<evidence type="ECO:0000259" key="1">
    <source>
        <dbReference type="Pfam" id="PF14683"/>
    </source>
</evidence>